<evidence type="ECO:0000256" key="5">
    <source>
        <dbReference type="SAM" id="Phobius"/>
    </source>
</evidence>
<feature type="compositionally biased region" description="Basic and acidic residues" evidence="4">
    <location>
        <begin position="369"/>
        <end position="389"/>
    </location>
</feature>
<dbReference type="PROSITE" id="PS00061">
    <property type="entry name" value="ADH_SHORT"/>
    <property type="match status" value="1"/>
</dbReference>
<keyword evidence="2" id="KW-0521">NADP</keyword>
<dbReference type="InterPro" id="IPR036291">
    <property type="entry name" value="NAD(P)-bd_dom_sf"/>
</dbReference>
<evidence type="ECO:0000313" key="7">
    <source>
        <dbReference type="Proteomes" id="UP001056012"/>
    </source>
</evidence>
<feature type="transmembrane region" description="Helical" evidence="5">
    <location>
        <begin position="283"/>
        <end position="305"/>
    </location>
</feature>
<evidence type="ECO:0000256" key="4">
    <source>
        <dbReference type="SAM" id="MobiDB-lite"/>
    </source>
</evidence>
<dbReference type="InterPro" id="IPR020904">
    <property type="entry name" value="Sc_DH/Rdtase_CS"/>
</dbReference>
<proteinExistence type="inferred from homology"/>
<dbReference type="Gene3D" id="3.40.50.720">
    <property type="entry name" value="NAD(P)-binding Rossmann-like Domain"/>
    <property type="match status" value="1"/>
</dbReference>
<keyword evidence="7" id="KW-1185">Reference proteome</keyword>
<accession>A0A9Q9DPS2</accession>
<dbReference type="EMBL" id="CP089274">
    <property type="protein sequence ID" value="USP74380.1"/>
    <property type="molecule type" value="Genomic_DNA"/>
</dbReference>
<evidence type="ECO:0008006" key="8">
    <source>
        <dbReference type="Google" id="ProtNLM"/>
    </source>
</evidence>
<evidence type="ECO:0000256" key="2">
    <source>
        <dbReference type="ARBA" id="ARBA00022857"/>
    </source>
</evidence>
<protein>
    <recommendedName>
        <fullName evidence="8">NAD(P)-binding protein</fullName>
    </recommendedName>
</protein>
<dbReference type="Pfam" id="PF00106">
    <property type="entry name" value="adh_short"/>
    <property type="match status" value="1"/>
</dbReference>
<keyword evidence="5" id="KW-0812">Transmembrane</keyword>
<dbReference type="GO" id="GO:0016491">
    <property type="term" value="F:oxidoreductase activity"/>
    <property type="evidence" value="ECO:0007669"/>
    <property type="project" value="UniProtKB-KW"/>
</dbReference>
<dbReference type="PRINTS" id="PR00081">
    <property type="entry name" value="GDHRDH"/>
</dbReference>
<dbReference type="PANTHER" id="PTHR24320:SF285">
    <property type="entry name" value="RETINOL DEHYDROGENASE 14"/>
    <property type="match status" value="1"/>
</dbReference>
<dbReference type="VEuPathDB" id="FungiDB:yc1106_01654"/>
<evidence type="ECO:0000313" key="6">
    <source>
        <dbReference type="EMBL" id="USP74380.1"/>
    </source>
</evidence>
<keyword evidence="3" id="KW-0560">Oxidoreductase</keyword>
<evidence type="ECO:0000256" key="3">
    <source>
        <dbReference type="ARBA" id="ARBA00023002"/>
    </source>
</evidence>
<dbReference type="SUPFAM" id="SSF51735">
    <property type="entry name" value="NAD(P)-binding Rossmann-fold domains"/>
    <property type="match status" value="1"/>
</dbReference>
<gene>
    <name evidence="6" type="ORF">yc1106_01654</name>
</gene>
<feature type="compositionally biased region" description="Low complexity" evidence="4">
    <location>
        <begin position="390"/>
        <end position="402"/>
    </location>
</feature>
<feature type="transmembrane region" description="Helical" evidence="5">
    <location>
        <begin position="20"/>
        <end position="40"/>
    </location>
</feature>
<feature type="region of interest" description="Disordered" evidence="4">
    <location>
        <begin position="369"/>
        <end position="402"/>
    </location>
</feature>
<dbReference type="Proteomes" id="UP001056012">
    <property type="component" value="Chromosome 1"/>
</dbReference>
<dbReference type="AlphaFoldDB" id="A0A9Q9DPS2"/>
<comment type="similarity">
    <text evidence="1">Belongs to the short-chain dehydrogenases/reductases (SDR) family.</text>
</comment>
<organism evidence="6 7">
    <name type="scientific">Curvularia clavata</name>
    <dbReference type="NCBI Taxonomy" id="95742"/>
    <lineage>
        <taxon>Eukaryota</taxon>
        <taxon>Fungi</taxon>
        <taxon>Dikarya</taxon>
        <taxon>Ascomycota</taxon>
        <taxon>Pezizomycotina</taxon>
        <taxon>Dothideomycetes</taxon>
        <taxon>Pleosporomycetidae</taxon>
        <taxon>Pleosporales</taxon>
        <taxon>Pleosporineae</taxon>
        <taxon>Pleosporaceae</taxon>
        <taxon>Curvularia</taxon>
    </lineage>
</organism>
<sequence length="402" mass="44770">MPVNILAQALDQGIDSIPYGWTILKAAAVIAVIYVLKWYFNGASNGSERNMHSKVVMVTGGTAGIGAEVVRGLASRGAQIILLVRQPLVDPFLVDYIEDLRTQTGNELITAEHVDLESLHSIRQFATKWVDNAPPRRLDMIVLCANSMTPPGAKAIQTEDGLESTWGLNYIANFHLLSILSPALRAQPPDRDVRIIFGTCASYMGGKLPGIDDKSKKNEKAEPGQLDFTPSTVYATSKLALMTFAVAFQKHLSKYDRPDKKPMNARVIMVDPGWTRTPGMRRYLTFGSLWGLALYMITWPLWWLVLKSADAGAQTFLYAAMEAQWGRGEGSYFLKECRRSMWSRKEIDDEQLQKKLWESSEKTIEILEKEGAKRRAAEKKQKEKAESKSAAKGANGQAKQKA</sequence>
<evidence type="ECO:0000256" key="1">
    <source>
        <dbReference type="ARBA" id="ARBA00006484"/>
    </source>
</evidence>
<dbReference type="OrthoDB" id="191979at2759"/>
<dbReference type="InterPro" id="IPR002347">
    <property type="entry name" value="SDR_fam"/>
</dbReference>
<dbReference type="PANTHER" id="PTHR24320">
    <property type="entry name" value="RETINOL DEHYDROGENASE"/>
    <property type="match status" value="1"/>
</dbReference>
<name>A0A9Q9DPS2_CURCL</name>
<keyword evidence="5" id="KW-0472">Membrane</keyword>
<keyword evidence="5" id="KW-1133">Transmembrane helix</keyword>
<reference evidence="6" key="1">
    <citation type="submission" date="2021-12" db="EMBL/GenBank/DDBJ databases">
        <title>Curvularia clavata genome.</title>
        <authorList>
            <person name="Cao Y."/>
        </authorList>
    </citation>
    <scope>NUCLEOTIDE SEQUENCE</scope>
    <source>
        <strain evidence="6">Yc1106</strain>
    </source>
</reference>